<reference evidence="3" key="1">
    <citation type="journal article" date="2023" name="Arch. Microbiol.">
        <title>Desulfoferula mesophilus gen. nov. sp. nov., a mesophilic sulfate-reducing bacterium isolated from a brackish lake sediment.</title>
        <authorList>
            <person name="Watanabe T."/>
            <person name="Yabe T."/>
            <person name="Tsuji J.M."/>
            <person name="Fukui M."/>
        </authorList>
    </citation>
    <scope>NUCLEOTIDE SEQUENCE [LARGE SCALE GENOMIC DNA]</scope>
    <source>
        <strain evidence="3">12FAK</strain>
    </source>
</reference>
<organism evidence="2 3">
    <name type="scientific">Desulfoferula mesophila</name>
    <dbReference type="NCBI Taxonomy" id="3058419"/>
    <lineage>
        <taxon>Bacteria</taxon>
        <taxon>Pseudomonadati</taxon>
        <taxon>Thermodesulfobacteriota</taxon>
        <taxon>Desulfarculia</taxon>
        <taxon>Desulfarculales</taxon>
        <taxon>Desulfarculaceae</taxon>
        <taxon>Desulfoferula</taxon>
    </lineage>
</organism>
<protein>
    <submittedName>
        <fullName evidence="2">Pyridoxamine 5'-phosphate oxidase</fullName>
    </submittedName>
</protein>
<dbReference type="InterPro" id="IPR012349">
    <property type="entry name" value="Split_barrel_FMN-bd"/>
</dbReference>
<dbReference type="Proteomes" id="UP001366166">
    <property type="component" value="Chromosome"/>
</dbReference>
<dbReference type="PANTHER" id="PTHR40660:SF1">
    <property type="entry name" value="5'-PHOSPHATE OXIDASE PUTATIVE DOMAIN-CONTAINING PROTEIN-RELATED"/>
    <property type="match status" value="1"/>
</dbReference>
<feature type="domain" description="Pyridoxamine 5'-phosphate oxidase N-terminal" evidence="1">
    <location>
        <begin position="17"/>
        <end position="118"/>
    </location>
</feature>
<evidence type="ECO:0000259" key="1">
    <source>
        <dbReference type="Pfam" id="PF01243"/>
    </source>
</evidence>
<dbReference type="AlphaFoldDB" id="A0AAU9E7X9"/>
<accession>A0AAU9E7X9</accession>
<evidence type="ECO:0000313" key="2">
    <source>
        <dbReference type="EMBL" id="BEQ13035.1"/>
    </source>
</evidence>
<name>A0AAU9E7X9_9BACT</name>
<gene>
    <name evidence="2" type="ORF">FAK_01010</name>
</gene>
<dbReference type="Pfam" id="PF01243">
    <property type="entry name" value="PNPOx_N"/>
    <property type="match status" value="1"/>
</dbReference>
<evidence type="ECO:0000313" key="3">
    <source>
        <dbReference type="Proteomes" id="UP001366166"/>
    </source>
</evidence>
<dbReference type="SUPFAM" id="SSF50475">
    <property type="entry name" value="FMN-binding split barrel"/>
    <property type="match status" value="1"/>
</dbReference>
<dbReference type="RefSeq" id="WP_338604237.1">
    <property type="nucleotide sequence ID" value="NZ_AP028679.1"/>
</dbReference>
<dbReference type="PANTHER" id="PTHR40660">
    <property type="entry name" value="5'-PHOSPHATE OXIDASE PUTATIVE DOMAIN-CONTAINING PROTEIN-RELATED"/>
    <property type="match status" value="1"/>
</dbReference>
<dbReference type="Gene3D" id="2.30.110.10">
    <property type="entry name" value="Electron Transport, Fmn-binding Protein, Chain A"/>
    <property type="match status" value="1"/>
</dbReference>
<sequence>MAEFDADFVNTINLPGRIGVLATADADGKPNAAYFGSPRLNEDGQLVMGMMENHSLANLEANPYAVFFTVKEAPVGFNTPGWRLYLECKQIDREGELLAQVKQAIASAVGEDAAAGIKAGVLFEVTRVRPLVDMSKG</sequence>
<proteinExistence type="predicted"/>
<keyword evidence="3" id="KW-1185">Reference proteome</keyword>
<dbReference type="KEGG" id="dmp:FAK_01010"/>
<dbReference type="InterPro" id="IPR011576">
    <property type="entry name" value="Pyridox_Oxase_N"/>
</dbReference>
<dbReference type="EMBL" id="AP028679">
    <property type="protein sequence ID" value="BEQ13035.1"/>
    <property type="molecule type" value="Genomic_DNA"/>
</dbReference>